<feature type="domain" description="Disease resistance N-terminal" evidence="7">
    <location>
        <begin position="19"/>
        <end position="99"/>
    </location>
</feature>
<dbReference type="InterPro" id="IPR058922">
    <property type="entry name" value="WHD_DRP"/>
</dbReference>
<feature type="domain" description="NB-ARC" evidence="6">
    <location>
        <begin position="188"/>
        <end position="344"/>
    </location>
</feature>
<dbReference type="Gene3D" id="1.20.5.4130">
    <property type="match status" value="1"/>
</dbReference>
<keyword evidence="1" id="KW-0433">Leucine-rich repeat</keyword>
<keyword evidence="2" id="KW-0677">Repeat</keyword>
<feature type="domain" description="Disease resistance protein winged helix" evidence="8">
    <location>
        <begin position="407"/>
        <end position="440"/>
    </location>
</feature>
<keyword evidence="3" id="KW-0547">Nucleotide-binding</keyword>
<dbReference type="PANTHER" id="PTHR36766:SF42">
    <property type="entry name" value="NB-ARC DOMAIN DISEASE RESISTANCE PROTEIN"/>
    <property type="match status" value="1"/>
</dbReference>
<sequence>MQLLSNLMSCFATSCEQPLGNFCPRTTCSVLGVEQQTRKLGNYLQSIHDVLKDAEKKQITGHAVKGWLQKLTDAAYVLEDILDEYSLQSHELQCEEQNSCLTRLHPKDILFRHQIGKRMKDITQRFEDIDKERRLFELHHHHGGVSEKQAEDDDEWRQTSSVVTEPVVYGRDHDRGQVVEFLLLCACNNEDLCIYPIVGMGGLGKTTLAKQIFNDDRVSKHFDLTIWVCVSNDFNTKTILQSIIECSTGQNPNLNTLEAMRKKVHEVLLSKRYLLVLDDVWNEDQDKWMQLKGMLQSARGTKGSTVLVTTRLVTVASIMETHPAHHLEKLSDDDSWSLFKYHAFGPNREESTDLVKIGKDIVKKCVGSPLAIKALGTLLHGESEVTRWENVKGSEFWDTGAESSVTDFQIVKEEVIHLWMANGFIKPERNLEVEDVGNKLIVGEECVVYDRETLTHLPSRVHHLHLLESNKKVNESAFKKVESLQTFLGFVPFMHYDVKLSPLPSNSSLRAIRTSTLQLSLLMNLTHLRYLNLSRSSVRSLPNSICELQKLQILKLEQCVKLCSLPKEVTKLQDLRHVVIKDCLSIGRMPPKISKLSHLRTLSLFIVGSESGYGLEELHGLNLGGKLHIKGLENVPNESGAREANLISKKELNALYMTWGYTGNSNVNPERVLEGLEAPPTIKSFGMKRYDGIQLPNWMKNPCVLKELVEVTLYDCWKCEELPPLGKLAHLKKLYVCGMKNVKHINSESYDSVEKAFPSLEEFTVRNLPNLEGMLRQEGVEMLPRLSILSIRDASKLKLPPFPSVEFEYLHIGHIKDDVSFVERIVGNVDCLNTLSIECIKGLRVLPDQVGRLGSLQQLYIQNCDELESFPEHVFQGLTSLQYLCIMRCKKLNSLSEGVGHLGCLERVSIWGCPELVALPRNMDRLNALREVRILYNSSTLPEGLQRIPSLQNLSICGSKCTSLPDWLGDLISLRVLKIHQCCNLRSLPSTFSRLTNLRKLSIKWCPELEKWCKKKRGEDKQYMAHIPNLKLGLPNHTFQGLCSWAVGCGLSSHAFQESHVIYRYMPNNVRTSPDSSIFWLQFQDRDFPIPA</sequence>
<evidence type="ECO:0000259" key="8">
    <source>
        <dbReference type="Pfam" id="PF23559"/>
    </source>
</evidence>
<accession>A0AAN9SYF4</accession>
<dbReference type="InterPro" id="IPR032675">
    <property type="entry name" value="LRR_dom_sf"/>
</dbReference>
<dbReference type="InterPro" id="IPR041118">
    <property type="entry name" value="Rx_N"/>
</dbReference>
<evidence type="ECO:0000256" key="1">
    <source>
        <dbReference type="ARBA" id="ARBA00022614"/>
    </source>
</evidence>
<dbReference type="Pfam" id="PF18052">
    <property type="entry name" value="Rx_N"/>
    <property type="match status" value="1"/>
</dbReference>
<dbReference type="Pfam" id="PF23559">
    <property type="entry name" value="WHD_DRP"/>
    <property type="match status" value="1"/>
</dbReference>
<dbReference type="GO" id="GO:0043531">
    <property type="term" value="F:ADP binding"/>
    <property type="evidence" value="ECO:0007669"/>
    <property type="project" value="InterPro"/>
</dbReference>
<dbReference type="Gene3D" id="1.10.8.430">
    <property type="entry name" value="Helical domain of apoptotic protease-activating factors"/>
    <property type="match status" value="1"/>
</dbReference>
<evidence type="ECO:0000256" key="3">
    <source>
        <dbReference type="ARBA" id="ARBA00022741"/>
    </source>
</evidence>
<dbReference type="PRINTS" id="PR00364">
    <property type="entry name" value="DISEASERSIST"/>
</dbReference>
<evidence type="ECO:0000259" key="9">
    <source>
        <dbReference type="Pfam" id="PF25019"/>
    </source>
</evidence>
<dbReference type="SUPFAM" id="SSF52540">
    <property type="entry name" value="P-loop containing nucleoside triphosphate hydrolases"/>
    <property type="match status" value="1"/>
</dbReference>
<protein>
    <submittedName>
        <fullName evidence="10">Uncharacterized protein</fullName>
    </submittedName>
</protein>
<evidence type="ECO:0000259" key="7">
    <source>
        <dbReference type="Pfam" id="PF18052"/>
    </source>
</evidence>
<comment type="caution">
    <text evidence="10">The sequence shown here is derived from an EMBL/GenBank/DDBJ whole genome shotgun (WGS) entry which is preliminary data.</text>
</comment>
<evidence type="ECO:0000256" key="2">
    <source>
        <dbReference type="ARBA" id="ARBA00022737"/>
    </source>
</evidence>
<keyword evidence="11" id="KW-1185">Reference proteome</keyword>
<name>A0AAN9SYF4_PSOTE</name>
<evidence type="ECO:0000259" key="6">
    <source>
        <dbReference type="Pfam" id="PF00931"/>
    </source>
</evidence>
<dbReference type="GO" id="GO:0051707">
    <property type="term" value="P:response to other organism"/>
    <property type="evidence" value="ECO:0007669"/>
    <property type="project" value="UniProtKB-ARBA"/>
</dbReference>
<dbReference type="EMBL" id="JAYMYS010000002">
    <property type="protein sequence ID" value="KAK7407075.1"/>
    <property type="molecule type" value="Genomic_DNA"/>
</dbReference>
<keyword evidence="4" id="KW-0611">Plant defense</keyword>
<dbReference type="InterPro" id="IPR027417">
    <property type="entry name" value="P-loop_NTPase"/>
</dbReference>
<reference evidence="10 11" key="1">
    <citation type="submission" date="2024-01" db="EMBL/GenBank/DDBJ databases">
        <title>The genomes of 5 underutilized Papilionoideae crops provide insights into root nodulation and disease resistanc.</title>
        <authorList>
            <person name="Jiang F."/>
        </authorList>
    </citation>
    <scope>NUCLEOTIDE SEQUENCE [LARGE SCALE GENOMIC DNA]</scope>
    <source>
        <strain evidence="10">DUOXIRENSHENG_FW03</strain>
        <tissue evidence="10">Leaves</tissue>
    </source>
</reference>
<keyword evidence="5" id="KW-0067">ATP-binding</keyword>
<dbReference type="Gene3D" id="3.80.10.10">
    <property type="entry name" value="Ribonuclease Inhibitor"/>
    <property type="match status" value="3"/>
</dbReference>
<evidence type="ECO:0000313" key="11">
    <source>
        <dbReference type="Proteomes" id="UP001386955"/>
    </source>
</evidence>
<dbReference type="SUPFAM" id="SSF52058">
    <property type="entry name" value="L domain-like"/>
    <property type="match status" value="1"/>
</dbReference>
<dbReference type="GO" id="GO:0005524">
    <property type="term" value="F:ATP binding"/>
    <property type="evidence" value="ECO:0007669"/>
    <property type="project" value="UniProtKB-KW"/>
</dbReference>
<dbReference type="AlphaFoldDB" id="A0AAN9SYF4"/>
<evidence type="ECO:0000256" key="4">
    <source>
        <dbReference type="ARBA" id="ARBA00022821"/>
    </source>
</evidence>
<dbReference type="CDD" id="cd14798">
    <property type="entry name" value="RX-CC_like"/>
    <property type="match status" value="1"/>
</dbReference>
<dbReference type="Pfam" id="PF25019">
    <property type="entry name" value="LRR_R13L1-DRL21"/>
    <property type="match status" value="2"/>
</dbReference>
<feature type="domain" description="R13L1/DRL21-like LRR repeat region" evidence="9">
    <location>
        <begin position="942"/>
        <end position="1005"/>
    </location>
</feature>
<evidence type="ECO:0000256" key="5">
    <source>
        <dbReference type="ARBA" id="ARBA00022840"/>
    </source>
</evidence>
<dbReference type="InterPro" id="IPR056789">
    <property type="entry name" value="LRR_R13L1-DRL21"/>
</dbReference>
<feature type="domain" description="R13L1/DRL21-like LRR repeat region" evidence="9">
    <location>
        <begin position="615"/>
        <end position="739"/>
    </location>
</feature>
<dbReference type="FunFam" id="3.40.50.300:FF:001091">
    <property type="entry name" value="Probable disease resistance protein At1g61300"/>
    <property type="match status" value="1"/>
</dbReference>
<dbReference type="GO" id="GO:0006952">
    <property type="term" value="P:defense response"/>
    <property type="evidence" value="ECO:0007669"/>
    <property type="project" value="UniProtKB-KW"/>
</dbReference>
<proteinExistence type="predicted"/>
<dbReference type="InterPro" id="IPR042197">
    <property type="entry name" value="Apaf_helical"/>
</dbReference>
<dbReference type="Gene3D" id="3.40.50.300">
    <property type="entry name" value="P-loop containing nucleotide triphosphate hydrolases"/>
    <property type="match status" value="1"/>
</dbReference>
<dbReference type="SUPFAM" id="SSF52047">
    <property type="entry name" value="RNI-like"/>
    <property type="match status" value="1"/>
</dbReference>
<dbReference type="InterPro" id="IPR002182">
    <property type="entry name" value="NB-ARC"/>
</dbReference>
<organism evidence="10 11">
    <name type="scientific">Psophocarpus tetragonolobus</name>
    <name type="common">Winged bean</name>
    <name type="synonym">Dolichos tetragonolobus</name>
    <dbReference type="NCBI Taxonomy" id="3891"/>
    <lineage>
        <taxon>Eukaryota</taxon>
        <taxon>Viridiplantae</taxon>
        <taxon>Streptophyta</taxon>
        <taxon>Embryophyta</taxon>
        <taxon>Tracheophyta</taxon>
        <taxon>Spermatophyta</taxon>
        <taxon>Magnoliopsida</taxon>
        <taxon>eudicotyledons</taxon>
        <taxon>Gunneridae</taxon>
        <taxon>Pentapetalae</taxon>
        <taxon>rosids</taxon>
        <taxon>fabids</taxon>
        <taxon>Fabales</taxon>
        <taxon>Fabaceae</taxon>
        <taxon>Papilionoideae</taxon>
        <taxon>50 kb inversion clade</taxon>
        <taxon>NPAAA clade</taxon>
        <taxon>indigoferoid/millettioid clade</taxon>
        <taxon>Phaseoleae</taxon>
        <taxon>Psophocarpus</taxon>
    </lineage>
</organism>
<dbReference type="Pfam" id="PF00931">
    <property type="entry name" value="NB-ARC"/>
    <property type="match status" value="1"/>
</dbReference>
<dbReference type="PANTHER" id="PTHR36766">
    <property type="entry name" value="PLANT BROAD-SPECTRUM MILDEW RESISTANCE PROTEIN RPW8"/>
    <property type="match status" value="1"/>
</dbReference>
<gene>
    <name evidence="10" type="ORF">VNO78_08716</name>
</gene>
<dbReference type="InterPro" id="IPR038005">
    <property type="entry name" value="RX-like_CC"/>
</dbReference>
<evidence type="ECO:0000313" key="10">
    <source>
        <dbReference type="EMBL" id="KAK7407075.1"/>
    </source>
</evidence>
<dbReference type="Proteomes" id="UP001386955">
    <property type="component" value="Unassembled WGS sequence"/>
</dbReference>